<accession>A0A3G9G750</accession>
<dbReference type="EMBL" id="AP018828">
    <property type="protein sequence ID" value="BBF81785.1"/>
    <property type="molecule type" value="Genomic_DNA"/>
</dbReference>
<dbReference type="Proteomes" id="UP000278756">
    <property type="component" value="Chromosome 2"/>
</dbReference>
<reference evidence="2" key="1">
    <citation type="journal article" date="2017" name="Biotechnol. Biofuels">
        <title>Evaluation of environmental bacterial communities as a factor affecting the growth of duckweed Lemna minor.</title>
        <authorList>
            <person name="Ishizawa H."/>
            <person name="Kuroda M."/>
            <person name="Morikawa M."/>
            <person name="Ike M."/>
        </authorList>
    </citation>
    <scope>NUCLEOTIDE SEQUENCE [LARGE SCALE GENOMIC DNA]</scope>
    <source>
        <strain evidence="2">M6</strain>
    </source>
</reference>
<sequence>MLDTALNSKGIERLSEAFTYMLDGEWDYRVEDMSFWGEPHN</sequence>
<reference evidence="2" key="2">
    <citation type="journal article" date="2017" name="Plant Physiol. Biochem.">
        <title>Differential oxidative and antioxidative response of duckweed Lemna minor toward plant growth promoting/inhibiting bacteria.</title>
        <authorList>
            <person name="Ishizawa H."/>
            <person name="Kuroda M."/>
            <person name="Morikawa M."/>
            <person name="Ike M."/>
        </authorList>
    </citation>
    <scope>NUCLEOTIDE SEQUENCE [LARGE SCALE GENOMIC DNA]</scope>
    <source>
        <strain evidence="2">M6</strain>
    </source>
</reference>
<name>A0A3G9G750_9CAUL</name>
<evidence type="ECO:0000313" key="2">
    <source>
        <dbReference type="Proteomes" id="UP000278756"/>
    </source>
</evidence>
<evidence type="ECO:0000313" key="1">
    <source>
        <dbReference type="EMBL" id="BBF81785.1"/>
    </source>
</evidence>
<gene>
    <name evidence="1" type="ORF">EM6_2393</name>
</gene>
<dbReference type="AlphaFoldDB" id="A0A3G9G750"/>
<organism evidence="1 2">
    <name type="scientific">Asticcacaulis excentricus</name>
    <dbReference type="NCBI Taxonomy" id="78587"/>
    <lineage>
        <taxon>Bacteria</taxon>
        <taxon>Pseudomonadati</taxon>
        <taxon>Pseudomonadota</taxon>
        <taxon>Alphaproteobacteria</taxon>
        <taxon>Caulobacterales</taxon>
        <taxon>Caulobacteraceae</taxon>
        <taxon>Asticcacaulis</taxon>
    </lineage>
</organism>
<proteinExistence type="predicted"/>
<protein>
    <submittedName>
        <fullName evidence="1">Uncharacterized protein</fullName>
    </submittedName>
</protein>